<organism evidence="1 2">
    <name type="scientific">Arsenicitalea aurantiaca</name>
    <dbReference type="NCBI Taxonomy" id="1783274"/>
    <lineage>
        <taxon>Bacteria</taxon>
        <taxon>Pseudomonadati</taxon>
        <taxon>Pseudomonadota</taxon>
        <taxon>Alphaproteobacteria</taxon>
        <taxon>Hyphomicrobiales</taxon>
        <taxon>Devosiaceae</taxon>
        <taxon>Arsenicitalea</taxon>
    </lineage>
</organism>
<accession>A0A433XB89</accession>
<evidence type="ECO:0000313" key="1">
    <source>
        <dbReference type="EMBL" id="RUT31268.1"/>
    </source>
</evidence>
<protein>
    <recommendedName>
        <fullName evidence="3">WD40 repeat domain-containing protein</fullName>
    </recommendedName>
</protein>
<evidence type="ECO:0008006" key="3">
    <source>
        <dbReference type="Google" id="ProtNLM"/>
    </source>
</evidence>
<name>A0A433XB89_9HYPH</name>
<dbReference type="EMBL" id="RZNJ01000003">
    <property type="protein sequence ID" value="RUT31268.1"/>
    <property type="molecule type" value="Genomic_DNA"/>
</dbReference>
<evidence type="ECO:0000313" key="2">
    <source>
        <dbReference type="Proteomes" id="UP000281547"/>
    </source>
</evidence>
<sequence length="325" mass="34431">MARIEMPGLAEGDVTFLGAWPAPPPAASGTVVLGFLAAKAGLLTLVDWVPGAGCVARTVALVDPMPEHLLASLGGHLLVMSGHESVRLLDLTTGRTRELATRLNPTITNLAGTRLISVASRGLLSMSVWSAGEGEPPFAAGLEPLALSPFDSPSDVLVLPGEGGEEDALALVIGGYGEIGYAAVRGLSTSWPEAEAFTFSSAPLPYDPVDFARPGPVFPTPDWALVYALDQGRSRLLAVNARWSDIIVFPLDVPHAYGVITGVRPSLDATACLVRLRDGRTFFWNPGTAPLLVEFAGTLPLAWQGETCLRWTEDGHGLQEERLHR</sequence>
<dbReference type="AlphaFoldDB" id="A0A433XB89"/>
<dbReference type="OrthoDB" id="134501at2"/>
<reference evidence="1 2" key="1">
    <citation type="journal article" date="2016" name="Int. J. Syst. Evol. Microbiol.">
        <title>Arsenicitalea aurantiaca gen. nov., sp. nov., a new member of the family Hyphomicrobiaceae, isolated from high-arsenic sediment.</title>
        <authorList>
            <person name="Mu Y."/>
            <person name="Zhou L."/>
            <person name="Zeng X.C."/>
            <person name="Liu L."/>
            <person name="Pan Y."/>
            <person name="Chen X."/>
            <person name="Wang J."/>
            <person name="Li S."/>
            <person name="Li W.J."/>
            <person name="Wang Y."/>
        </authorList>
    </citation>
    <scope>NUCLEOTIDE SEQUENCE [LARGE SCALE GENOMIC DNA]</scope>
    <source>
        <strain evidence="1 2">42-50</strain>
    </source>
</reference>
<dbReference type="Proteomes" id="UP000281547">
    <property type="component" value="Unassembled WGS sequence"/>
</dbReference>
<comment type="caution">
    <text evidence="1">The sequence shown here is derived from an EMBL/GenBank/DDBJ whole genome shotgun (WGS) entry which is preliminary data.</text>
</comment>
<gene>
    <name evidence="1" type="ORF">EMQ25_10435</name>
</gene>
<keyword evidence="2" id="KW-1185">Reference proteome</keyword>
<dbReference type="SUPFAM" id="SSF63829">
    <property type="entry name" value="Calcium-dependent phosphotriesterase"/>
    <property type="match status" value="1"/>
</dbReference>
<dbReference type="RefSeq" id="WP_127188514.1">
    <property type="nucleotide sequence ID" value="NZ_RZNJ01000003.1"/>
</dbReference>
<proteinExistence type="predicted"/>